<proteinExistence type="predicted"/>
<dbReference type="EMBL" id="CP136426">
    <property type="protein sequence ID" value="WOC51796.1"/>
    <property type="molecule type" value="Genomic_DNA"/>
</dbReference>
<gene>
    <name evidence="1" type="ORF">BPO_1149</name>
</gene>
<dbReference type="KEGG" id="bpor:BPO_1149"/>
<accession>A0AAU0F162</accession>
<evidence type="ECO:0000313" key="1">
    <source>
        <dbReference type="EMBL" id="WOC51796.1"/>
    </source>
</evidence>
<sequence>MLMKRKIFIFTILIFISHWSNAQIKGVRKQIDSIAQSRWNKTLLNLDSLANPSIEEISKIKMDTIVVNEGGLVVHSHEEIL</sequence>
<organism evidence="1 2">
    <name type="scientific">Bergeyella porcorum</name>
    <dbReference type="NCBI Taxonomy" id="1735111"/>
    <lineage>
        <taxon>Bacteria</taxon>
        <taxon>Pseudomonadati</taxon>
        <taxon>Bacteroidota</taxon>
        <taxon>Flavobacteriia</taxon>
        <taxon>Flavobacteriales</taxon>
        <taxon>Weeksellaceae</taxon>
        <taxon>Bergeyella</taxon>
    </lineage>
</organism>
<name>A0AAU0F162_9FLAO</name>
<evidence type="ECO:0000313" key="2">
    <source>
        <dbReference type="Proteomes" id="UP001432059"/>
    </source>
</evidence>
<protein>
    <recommendedName>
        <fullName evidence="3">DUF4440 domain-containing protein</fullName>
    </recommendedName>
</protein>
<keyword evidence="2" id="KW-1185">Reference proteome</keyword>
<reference evidence="1" key="1">
    <citation type="submission" date="2023-10" db="EMBL/GenBank/DDBJ databases">
        <title>Characterization and whole genome sequencing of a novel strain of Bergeyella porcorum QD2021 isolated from pig.</title>
        <authorList>
            <person name="Liu G."/>
            <person name="Chen C."/>
            <person name="Han X."/>
        </authorList>
    </citation>
    <scope>NUCLEOTIDE SEQUENCE</scope>
    <source>
        <strain evidence="1">QD2021</strain>
    </source>
</reference>
<dbReference type="AlphaFoldDB" id="A0AAU0F162"/>
<evidence type="ECO:0008006" key="3">
    <source>
        <dbReference type="Google" id="ProtNLM"/>
    </source>
</evidence>
<dbReference type="Proteomes" id="UP001432059">
    <property type="component" value="Chromosome"/>
</dbReference>